<comment type="caution">
    <text evidence="2">The sequence shown here is derived from an EMBL/GenBank/DDBJ whole genome shotgun (WGS) entry which is preliminary data.</text>
</comment>
<dbReference type="RefSeq" id="WP_304447674.1">
    <property type="nucleotide sequence ID" value="NZ_JARRAH010000001.1"/>
</dbReference>
<keyword evidence="1" id="KW-0472">Membrane</keyword>
<dbReference type="AlphaFoldDB" id="A0ABD5U613"/>
<feature type="transmembrane region" description="Helical" evidence="1">
    <location>
        <begin position="33"/>
        <end position="51"/>
    </location>
</feature>
<sequence length="69" mass="6813">MTGYYDIVLGVIPVALAGITALLTLAGVALTTAVPLAALVAVGIIGHALFVNGPTDDAPTADQSTYSAD</sequence>
<dbReference type="Proteomes" id="UP001596406">
    <property type="component" value="Unassembled WGS sequence"/>
</dbReference>
<keyword evidence="1" id="KW-1133">Transmembrane helix</keyword>
<organism evidence="2 3">
    <name type="scientific">Halomarina ordinaria</name>
    <dbReference type="NCBI Taxonomy" id="3033939"/>
    <lineage>
        <taxon>Archaea</taxon>
        <taxon>Methanobacteriati</taxon>
        <taxon>Methanobacteriota</taxon>
        <taxon>Stenosarchaea group</taxon>
        <taxon>Halobacteria</taxon>
        <taxon>Halobacteriales</taxon>
        <taxon>Natronomonadaceae</taxon>
        <taxon>Halomarina</taxon>
    </lineage>
</organism>
<dbReference type="EMBL" id="JBHSXM010000001">
    <property type="protein sequence ID" value="MFC6835980.1"/>
    <property type="molecule type" value="Genomic_DNA"/>
</dbReference>
<accession>A0ABD5U613</accession>
<dbReference type="Pfam" id="PF26047">
    <property type="entry name" value="DUF8015"/>
    <property type="match status" value="1"/>
</dbReference>
<gene>
    <name evidence="2" type="ORF">ACFQHK_05595</name>
</gene>
<feature type="transmembrane region" description="Helical" evidence="1">
    <location>
        <begin position="7"/>
        <end position="27"/>
    </location>
</feature>
<dbReference type="InterPro" id="IPR058328">
    <property type="entry name" value="DUF8015"/>
</dbReference>
<evidence type="ECO:0000313" key="3">
    <source>
        <dbReference type="Proteomes" id="UP001596406"/>
    </source>
</evidence>
<evidence type="ECO:0000313" key="2">
    <source>
        <dbReference type="EMBL" id="MFC6835980.1"/>
    </source>
</evidence>
<reference evidence="2 3" key="1">
    <citation type="journal article" date="2019" name="Int. J. Syst. Evol. Microbiol.">
        <title>The Global Catalogue of Microorganisms (GCM) 10K type strain sequencing project: providing services to taxonomists for standard genome sequencing and annotation.</title>
        <authorList>
            <consortium name="The Broad Institute Genomics Platform"/>
            <consortium name="The Broad Institute Genome Sequencing Center for Infectious Disease"/>
            <person name="Wu L."/>
            <person name="Ma J."/>
        </authorList>
    </citation>
    <scope>NUCLEOTIDE SEQUENCE [LARGE SCALE GENOMIC DNA]</scope>
    <source>
        <strain evidence="2 3">PSRA2</strain>
    </source>
</reference>
<keyword evidence="3" id="KW-1185">Reference proteome</keyword>
<evidence type="ECO:0000256" key="1">
    <source>
        <dbReference type="SAM" id="Phobius"/>
    </source>
</evidence>
<name>A0ABD5U613_9EURY</name>
<protein>
    <submittedName>
        <fullName evidence="2">Uncharacterized protein</fullName>
    </submittedName>
</protein>
<keyword evidence="1" id="KW-0812">Transmembrane</keyword>
<proteinExistence type="predicted"/>